<dbReference type="GO" id="GO:0003677">
    <property type="term" value="F:DNA binding"/>
    <property type="evidence" value="ECO:0007669"/>
    <property type="project" value="UniProtKB-KW"/>
</dbReference>
<dbReference type="EMBL" id="JRAI01000063">
    <property type="protein sequence ID" value="KGN84950.1"/>
    <property type="molecule type" value="Genomic_DNA"/>
</dbReference>
<comment type="caution">
    <text evidence="4">The sequence shown here is derived from an EMBL/GenBank/DDBJ whole genome shotgun (WGS) entry which is preliminary data.</text>
</comment>
<dbReference type="Proteomes" id="UP000030130">
    <property type="component" value="Unassembled WGS sequence"/>
</dbReference>
<dbReference type="OrthoDB" id="1097869at2"/>
<dbReference type="eggNOG" id="COG0776">
    <property type="taxonomic scope" value="Bacteria"/>
</dbReference>
<dbReference type="SUPFAM" id="SSF47729">
    <property type="entry name" value="IHF-like DNA-binding proteins"/>
    <property type="match status" value="1"/>
</dbReference>
<dbReference type="InterPro" id="IPR005902">
    <property type="entry name" value="HU_DNA-bd_put"/>
</dbReference>
<feature type="region of interest" description="Disordered" evidence="2">
    <location>
        <begin position="119"/>
        <end position="140"/>
    </location>
</feature>
<gene>
    <name evidence="4" type="ORF">HR08_07800</name>
</gene>
<dbReference type="NCBIfam" id="TIGR01201">
    <property type="entry name" value="HU_rel"/>
    <property type="match status" value="1"/>
</dbReference>
<dbReference type="AlphaFoldDB" id="A0A0A2F4G6"/>
<dbReference type="STRING" id="111105.HR09_07630"/>
<reference evidence="4 5" key="1">
    <citation type="submission" date="2014-08" db="EMBL/GenBank/DDBJ databases">
        <title>Porphyromonas gulae strain:COT-052_OH1451 Genome sequencing.</title>
        <authorList>
            <person name="Wallis C."/>
            <person name="Deusch O."/>
            <person name="O'Flynn C."/>
            <person name="Davis I."/>
            <person name="Jospin G."/>
            <person name="Darling A.E."/>
            <person name="Coil D.A."/>
            <person name="Alexiev A."/>
            <person name="Horsfall A."/>
            <person name="Kirkwood N."/>
            <person name="Harris S."/>
            <person name="Eisen J.A."/>
        </authorList>
    </citation>
    <scope>NUCLEOTIDE SEQUENCE [LARGE SCALE GENOMIC DNA]</scope>
    <source>
        <strain evidence="5">COT-052 OH1451</strain>
    </source>
</reference>
<dbReference type="InterPro" id="IPR041607">
    <property type="entry name" value="HU-HIG"/>
</dbReference>
<dbReference type="Pfam" id="PF18291">
    <property type="entry name" value="HU-HIG"/>
    <property type="match status" value="1"/>
</dbReference>
<evidence type="ECO:0000256" key="1">
    <source>
        <dbReference type="ARBA" id="ARBA00023125"/>
    </source>
</evidence>
<organism evidence="4 5">
    <name type="scientific">Porphyromonas gulae</name>
    <dbReference type="NCBI Taxonomy" id="111105"/>
    <lineage>
        <taxon>Bacteria</taxon>
        <taxon>Pseudomonadati</taxon>
        <taxon>Bacteroidota</taxon>
        <taxon>Bacteroidia</taxon>
        <taxon>Bacteroidales</taxon>
        <taxon>Porphyromonadaceae</taxon>
        <taxon>Porphyromonas</taxon>
    </lineage>
</organism>
<sequence length="213" mass="24303">MSILYNFRKMPRRPDQNESEEADERLFAQAIIRQQCTTEDLCRDISDRSSFSTGDIMGLMTAMEELIFDYLASGYSFRLGNIGTFSAKVKSRAVSDKKEIRSGSVQAVDINFRSTPQAKRRMRSMSVKRGPSFGQSRPKAEEEERYRLAVGHIRHRGYIRIAEYSVLSGLLKHSATRELNRWVQEGKLATRGLRSHKVYVLPEATSQNGESID</sequence>
<evidence type="ECO:0000256" key="2">
    <source>
        <dbReference type="SAM" id="MobiDB-lite"/>
    </source>
</evidence>
<dbReference type="Gene3D" id="4.10.520.10">
    <property type="entry name" value="IHF-like DNA-binding proteins"/>
    <property type="match status" value="1"/>
</dbReference>
<accession>A0A0A2F4G6</accession>
<dbReference type="RefSeq" id="WP_039421538.1">
    <property type="nucleotide sequence ID" value="NZ_JRAI01000063.1"/>
</dbReference>
<feature type="domain" description="HU" evidence="3">
    <location>
        <begin position="1"/>
        <end position="129"/>
    </location>
</feature>
<evidence type="ECO:0000259" key="3">
    <source>
        <dbReference type="Pfam" id="PF18291"/>
    </source>
</evidence>
<evidence type="ECO:0000313" key="4">
    <source>
        <dbReference type="EMBL" id="KGN84950.1"/>
    </source>
</evidence>
<keyword evidence="1 4" id="KW-0238">DNA-binding</keyword>
<protein>
    <submittedName>
        <fullName evidence="4">DNA-binding protein</fullName>
    </submittedName>
</protein>
<name>A0A0A2F4G6_9PORP</name>
<proteinExistence type="predicted"/>
<evidence type="ECO:0000313" key="5">
    <source>
        <dbReference type="Proteomes" id="UP000030130"/>
    </source>
</evidence>
<dbReference type="InterPro" id="IPR010992">
    <property type="entry name" value="IHF-like_DNA-bd_dom_sf"/>
</dbReference>